<sequence>MQQGRVGHYIWSTTLLLHLTNHPHGRTKPPKFAKTMHQYIVCVHVRRAAFRTHYLIQLCRLSQLPLS</sequence>
<accession>A0A0A9HLZ0</accession>
<organism evidence="1">
    <name type="scientific">Arundo donax</name>
    <name type="common">Giant reed</name>
    <name type="synonym">Donax arundinaceus</name>
    <dbReference type="NCBI Taxonomy" id="35708"/>
    <lineage>
        <taxon>Eukaryota</taxon>
        <taxon>Viridiplantae</taxon>
        <taxon>Streptophyta</taxon>
        <taxon>Embryophyta</taxon>
        <taxon>Tracheophyta</taxon>
        <taxon>Spermatophyta</taxon>
        <taxon>Magnoliopsida</taxon>
        <taxon>Liliopsida</taxon>
        <taxon>Poales</taxon>
        <taxon>Poaceae</taxon>
        <taxon>PACMAD clade</taxon>
        <taxon>Arundinoideae</taxon>
        <taxon>Arundineae</taxon>
        <taxon>Arundo</taxon>
    </lineage>
</organism>
<reference evidence="1" key="1">
    <citation type="submission" date="2014-09" db="EMBL/GenBank/DDBJ databases">
        <authorList>
            <person name="Magalhaes I.L.F."/>
            <person name="Oliveira U."/>
            <person name="Santos F.R."/>
            <person name="Vidigal T.H.D.A."/>
            <person name="Brescovit A.D."/>
            <person name="Santos A.J."/>
        </authorList>
    </citation>
    <scope>NUCLEOTIDE SEQUENCE</scope>
    <source>
        <tissue evidence="1">Shoot tissue taken approximately 20 cm above the soil surface</tissue>
    </source>
</reference>
<name>A0A0A9HLZ0_ARUDO</name>
<reference evidence="1" key="2">
    <citation type="journal article" date="2015" name="Data Brief">
        <title>Shoot transcriptome of the giant reed, Arundo donax.</title>
        <authorList>
            <person name="Barrero R.A."/>
            <person name="Guerrero F.D."/>
            <person name="Moolhuijzen P."/>
            <person name="Goolsby J.A."/>
            <person name="Tidwell J."/>
            <person name="Bellgard S.E."/>
            <person name="Bellgard M.I."/>
        </authorList>
    </citation>
    <scope>NUCLEOTIDE SEQUENCE</scope>
    <source>
        <tissue evidence="1">Shoot tissue taken approximately 20 cm above the soil surface</tissue>
    </source>
</reference>
<dbReference type="AlphaFoldDB" id="A0A0A9HLZ0"/>
<protein>
    <submittedName>
        <fullName evidence="1">Uncharacterized protein</fullName>
    </submittedName>
</protein>
<proteinExistence type="predicted"/>
<evidence type="ECO:0000313" key="1">
    <source>
        <dbReference type="EMBL" id="JAE35886.1"/>
    </source>
</evidence>
<dbReference type="EMBL" id="GBRH01162010">
    <property type="protein sequence ID" value="JAE35886.1"/>
    <property type="molecule type" value="Transcribed_RNA"/>
</dbReference>